<sequence length="100" mass="11305">MRQSTTDPIEGEVCAALAAYKWALVQTSYRSLWHRLLCSAGDKAAISHSAALDRAEKHAQQVVNKTPEHRSALERIVKQQPEDVAKKDRFFDLLNLTFEP</sequence>
<proteinExistence type="predicted"/>
<comment type="caution">
    <text evidence="1">The sequence shown here is derived from an EMBL/GenBank/DDBJ whole genome shotgun (WGS) entry which is preliminary data.</text>
</comment>
<evidence type="ECO:0000313" key="2">
    <source>
        <dbReference type="Proteomes" id="UP000269044"/>
    </source>
</evidence>
<dbReference type="EMBL" id="RBRA01000235">
    <property type="protein sequence ID" value="RMQ20828.1"/>
    <property type="molecule type" value="Genomic_DNA"/>
</dbReference>
<accession>A0A3M4JUW0</accession>
<reference evidence="1 2" key="1">
    <citation type="submission" date="2018-08" db="EMBL/GenBank/DDBJ databases">
        <title>Recombination of ecologically and evolutionarily significant loci maintains genetic cohesion in the Pseudomonas syringae species complex.</title>
        <authorList>
            <person name="Dillon M."/>
            <person name="Thakur S."/>
            <person name="Almeida R.N.D."/>
            <person name="Weir B.S."/>
            <person name="Guttman D.S."/>
        </authorList>
    </citation>
    <scope>NUCLEOTIDE SEQUENCE [LARGE SCALE GENOMIC DNA]</scope>
    <source>
        <strain evidence="1 2">ICMP 13052</strain>
    </source>
</reference>
<dbReference type="AlphaFoldDB" id="A0A3M4JUW0"/>
<dbReference type="Proteomes" id="UP000269044">
    <property type="component" value="Unassembled WGS sequence"/>
</dbReference>
<name>A0A3M4JUW0_9PSED</name>
<gene>
    <name evidence="1" type="ORF">ALQ08_200134</name>
</gene>
<evidence type="ECO:0000313" key="1">
    <source>
        <dbReference type="EMBL" id="RMQ20828.1"/>
    </source>
</evidence>
<organism evidence="1 2">
    <name type="scientific">Pseudomonas syringae pv. delphinii</name>
    <dbReference type="NCBI Taxonomy" id="192088"/>
    <lineage>
        <taxon>Bacteria</taxon>
        <taxon>Pseudomonadati</taxon>
        <taxon>Pseudomonadota</taxon>
        <taxon>Gammaproteobacteria</taxon>
        <taxon>Pseudomonadales</taxon>
        <taxon>Pseudomonadaceae</taxon>
        <taxon>Pseudomonas</taxon>
    </lineage>
</organism>
<dbReference type="RefSeq" id="WP_023383618.1">
    <property type="nucleotide sequence ID" value="NZ_RBRA01000235.1"/>
</dbReference>
<protein>
    <submittedName>
        <fullName evidence="1">Uncharacterized protein</fullName>
    </submittedName>
</protein>